<dbReference type="InterPro" id="IPR016084">
    <property type="entry name" value="Haem_Oase-like_multi-hlx"/>
</dbReference>
<comment type="caution">
    <text evidence="3">The sequence shown here is derived from an EMBL/GenBank/DDBJ whole genome shotgun (WGS) entry which is preliminary data.</text>
</comment>
<protein>
    <recommendedName>
        <fullName evidence="2">Thiaminase-2/PQQC domain-containing protein</fullName>
    </recommendedName>
</protein>
<feature type="domain" description="Thiaminase-2/PQQC" evidence="2">
    <location>
        <begin position="17"/>
        <end position="151"/>
    </location>
</feature>
<dbReference type="InterPro" id="IPR004305">
    <property type="entry name" value="Thiaminase-2/PQQC"/>
</dbReference>
<accession>A0A164NYI4</accession>
<gene>
    <name evidence="3" type="ORF">AWN90_22985</name>
</gene>
<dbReference type="Pfam" id="PF03070">
    <property type="entry name" value="TENA_THI-4"/>
    <property type="match status" value="1"/>
</dbReference>
<dbReference type="OrthoDB" id="3467339at2"/>
<evidence type="ECO:0000256" key="1">
    <source>
        <dbReference type="ARBA" id="ARBA00004948"/>
    </source>
</evidence>
<comment type="pathway">
    <text evidence="1">Cofactor biosynthesis; thiamine diphosphate biosynthesis.</text>
</comment>
<dbReference type="AlphaFoldDB" id="A0A164NYI4"/>
<dbReference type="EMBL" id="LWGR01000004">
    <property type="protein sequence ID" value="KZM74887.1"/>
    <property type="molecule type" value="Genomic_DNA"/>
</dbReference>
<dbReference type="STRING" id="455432.AWN90_22985"/>
<dbReference type="Proteomes" id="UP000076512">
    <property type="component" value="Unassembled WGS sequence"/>
</dbReference>
<dbReference type="RefSeq" id="WP_067586723.1">
    <property type="nucleotide sequence ID" value="NZ_JABMCZ010000005.1"/>
</dbReference>
<dbReference type="Gene3D" id="1.20.910.10">
    <property type="entry name" value="Heme oxygenase-like"/>
    <property type="match status" value="1"/>
</dbReference>
<name>A0A164NYI4_9NOCA</name>
<reference evidence="3 4" key="1">
    <citation type="submission" date="2016-04" db="EMBL/GenBank/DDBJ databases">
        <authorList>
            <person name="Evans L.H."/>
            <person name="Alamgir A."/>
            <person name="Owens N."/>
            <person name="Weber N.D."/>
            <person name="Virtaneva K."/>
            <person name="Barbian K."/>
            <person name="Babar A."/>
            <person name="Rosenke K."/>
        </authorList>
    </citation>
    <scope>NUCLEOTIDE SEQUENCE [LARGE SCALE GENOMIC DNA]</scope>
    <source>
        <strain evidence="3 4">IFM 0406</strain>
    </source>
</reference>
<evidence type="ECO:0000313" key="4">
    <source>
        <dbReference type="Proteomes" id="UP000076512"/>
    </source>
</evidence>
<sequence>MADNLTEARALVRRARDEIDSSANHFVDLLEAGQIPSERLRRLAGEQYSILASDRRSFALLAARFPEPPAGPVFLGLATGEGEAAGLLTTFATALGWGEEDLRAYEPHPGAQAYPAYLAQQAVFGTCGGVALAMLANLDEWGSYCRRIATALADKYGLPEESVGFFRFFAESPPGFADEATATVAQGLGMGDDPGHALRAARMLHAYETDFWNSLAAGL</sequence>
<keyword evidence="4" id="KW-1185">Reference proteome</keyword>
<dbReference type="SUPFAM" id="SSF48613">
    <property type="entry name" value="Heme oxygenase-like"/>
    <property type="match status" value="1"/>
</dbReference>
<evidence type="ECO:0000259" key="2">
    <source>
        <dbReference type="Pfam" id="PF03070"/>
    </source>
</evidence>
<evidence type="ECO:0000313" key="3">
    <source>
        <dbReference type="EMBL" id="KZM74887.1"/>
    </source>
</evidence>
<proteinExistence type="predicted"/>
<organism evidence="3 4">
    <name type="scientific">Nocardia terpenica</name>
    <dbReference type="NCBI Taxonomy" id="455432"/>
    <lineage>
        <taxon>Bacteria</taxon>
        <taxon>Bacillati</taxon>
        <taxon>Actinomycetota</taxon>
        <taxon>Actinomycetes</taxon>
        <taxon>Mycobacteriales</taxon>
        <taxon>Nocardiaceae</taxon>
        <taxon>Nocardia</taxon>
    </lineage>
</organism>